<proteinExistence type="inferred from homology"/>
<dbReference type="GO" id="GO:0005246">
    <property type="term" value="F:calcium channel regulator activity"/>
    <property type="evidence" value="ECO:0000318"/>
    <property type="project" value="GO_Central"/>
</dbReference>
<dbReference type="Gene3D" id="3.40.50.300">
    <property type="entry name" value="P-loop containing nucleotide triphosphate hydrolases"/>
    <property type="match status" value="1"/>
</dbReference>
<dbReference type="SUPFAM" id="SSF52540">
    <property type="entry name" value="P-loop containing nucleoside triphosphate hydrolases"/>
    <property type="match status" value="1"/>
</dbReference>
<dbReference type="FunFam" id="3.40.50.300:FF:000664">
    <property type="entry name" value="Uncharacterized protein, isoform B"/>
    <property type="match status" value="1"/>
</dbReference>
<dbReference type="PROSITE" id="PS51419">
    <property type="entry name" value="RAB"/>
    <property type="match status" value="1"/>
</dbReference>
<dbReference type="GO" id="GO:0005525">
    <property type="term" value="F:GTP binding"/>
    <property type="evidence" value="ECO:0000318"/>
    <property type="project" value="GO_Central"/>
</dbReference>
<feature type="compositionally biased region" description="Low complexity" evidence="4">
    <location>
        <begin position="187"/>
        <end position="199"/>
    </location>
</feature>
<dbReference type="PANTHER" id="PTHR45775">
    <property type="entry name" value="RAD, GEM/KIR FAMILY MEMBER 2, ISOFORM C"/>
    <property type="match status" value="1"/>
</dbReference>
<dbReference type="InParanoid" id="H2XPR0"/>
<dbReference type="Proteomes" id="UP000008144">
    <property type="component" value="Unassembled WGS sequence"/>
</dbReference>
<evidence type="ECO:0000256" key="4">
    <source>
        <dbReference type="SAM" id="MobiDB-lite"/>
    </source>
</evidence>
<dbReference type="PANTHER" id="PTHR45775:SF6">
    <property type="entry name" value="RAD, GEM_KIR FAMILY MEMBER 2, ISOFORM C"/>
    <property type="match status" value="1"/>
</dbReference>
<evidence type="ECO:0000313" key="6">
    <source>
        <dbReference type="Proteomes" id="UP000008144"/>
    </source>
</evidence>
<dbReference type="GO" id="GO:0005886">
    <property type="term" value="C:plasma membrane"/>
    <property type="evidence" value="ECO:0000318"/>
    <property type="project" value="GO_Central"/>
</dbReference>
<dbReference type="PRINTS" id="PR00449">
    <property type="entry name" value="RASTRNSFRMNG"/>
</dbReference>
<keyword evidence="2" id="KW-0597">Phosphoprotein</keyword>
<dbReference type="PROSITE" id="PS51421">
    <property type="entry name" value="RAS"/>
    <property type="match status" value="1"/>
</dbReference>
<name>H2XPR0_CIOIN</name>
<dbReference type="GO" id="GO:0003924">
    <property type="term" value="F:GTPase activity"/>
    <property type="evidence" value="ECO:0007669"/>
    <property type="project" value="InterPro"/>
</dbReference>
<dbReference type="InterPro" id="IPR001806">
    <property type="entry name" value="Small_GTPase"/>
</dbReference>
<dbReference type="Ensembl" id="ENSCINT00000035990.1">
    <property type="protein sequence ID" value="ENSCINP00000031644.1"/>
    <property type="gene ID" value="ENSCING00000024074.1"/>
</dbReference>
<dbReference type="HOGENOM" id="CLU_1177703_0_0_1"/>
<keyword evidence="6" id="KW-1185">Reference proteome</keyword>
<dbReference type="Pfam" id="PF00071">
    <property type="entry name" value="Ras"/>
    <property type="match status" value="1"/>
</dbReference>
<dbReference type="InterPro" id="IPR051641">
    <property type="entry name" value="RGK_GTP-binding_reg"/>
</dbReference>
<dbReference type="SMART" id="SM00175">
    <property type="entry name" value="RAB"/>
    <property type="match status" value="1"/>
</dbReference>
<dbReference type="OMA" id="MKAKSCH"/>
<evidence type="ECO:0000256" key="2">
    <source>
        <dbReference type="ARBA" id="ARBA00022553"/>
    </source>
</evidence>
<dbReference type="GeneTree" id="ENSGT00940000170857"/>
<comment type="similarity">
    <text evidence="1">Belongs to the small GTPase superfamily. RGK family.</text>
</comment>
<reference evidence="5" key="3">
    <citation type="submission" date="2025-09" db="UniProtKB">
        <authorList>
            <consortium name="Ensembl"/>
        </authorList>
    </citation>
    <scope>IDENTIFICATION</scope>
</reference>
<reference evidence="5" key="2">
    <citation type="submission" date="2025-08" db="UniProtKB">
        <authorList>
            <consortium name="Ensembl"/>
        </authorList>
    </citation>
    <scope>IDENTIFICATION</scope>
</reference>
<organism evidence="5 6">
    <name type="scientific">Ciona intestinalis</name>
    <name type="common">Transparent sea squirt</name>
    <name type="synonym">Ascidia intestinalis</name>
    <dbReference type="NCBI Taxonomy" id="7719"/>
    <lineage>
        <taxon>Eukaryota</taxon>
        <taxon>Metazoa</taxon>
        <taxon>Chordata</taxon>
        <taxon>Tunicata</taxon>
        <taxon>Ascidiacea</taxon>
        <taxon>Phlebobranchia</taxon>
        <taxon>Cionidae</taxon>
        <taxon>Ciona</taxon>
    </lineage>
</organism>
<sequence>LHSVVILGELSVGKSALCRKYFRTGIEEGLGEELCDYDDINHIYERPVVVQGTACKIRILDVNTEKHLIESCACDDVTTIGRYAEIGDGCIVTYAVTDRGTFKTAAEILKTIIEARGDSTSMGGPVILVGNKCDLVRKRQVSTKEGVRLAEKYDVKFVETSASLNQNVDELFEGIISQIHLRAKKSSPSSECESTASSSGRQKTEEHSGNFVRKFVRRLSRRNIGRKQTCQNMSVL</sequence>
<protein>
    <submittedName>
        <fullName evidence="5">GTP-binding protein RAD-like</fullName>
    </submittedName>
</protein>
<dbReference type="SMART" id="SM00173">
    <property type="entry name" value="RAS"/>
    <property type="match status" value="1"/>
</dbReference>
<evidence type="ECO:0000313" key="5">
    <source>
        <dbReference type="Ensembl" id="ENSCINP00000031644.1"/>
    </source>
</evidence>
<dbReference type="InterPro" id="IPR027417">
    <property type="entry name" value="P-loop_NTPase"/>
</dbReference>
<feature type="region of interest" description="Disordered" evidence="4">
    <location>
        <begin position="187"/>
        <end position="212"/>
    </location>
</feature>
<dbReference type="STRING" id="7719.ENSCINP00000031644"/>
<gene>
    <name evidence="5" type="primary">LOC100180604</name>
</gene>
<accession>H2XPR0</accession>
<reference evidence="6" key="1">
    <citation type="journal article" date="2002" name="Science">
        <title>The draft genome of Ciona intestinalis: insights into chordate and vertebrate origins.</title>
        <authorList>
            <person name="Dehal P."/>
            <person name="Satou Y."/>
            <person name="Campbell R.K."/>
            <person name="Chapman J."/>
            <person name="Degnan B."/>
            <person name="De Tomaso A."/>
            <person name="Davidson B."/>
            <person name="Di Gregorio A."/>
            <person name="Gelpke M."/>
            <person name="Goodstein D.M."/>
            <person name="Harafuji N."/>
            <person name="Hastings K.E."/>
            <person name="Ho I."/>
            <person name="Hotta K."/>
            <person name="Huang W."/>
            <person name="Kawashima T."/>
            <person name="Lemaire P."/>
            <person name="Martinez D."/>
            <person name="Meinertzhagen I.A."/>
            <person name="Necula S."/>
            <person name="Nonaka M."/>
            <person name="Putnam N."/>
            <person name="Rash S."/>
            <person name="Saiga H."/>
            <person name="Satake M."/>
            <person name="Terry A."/>
            <person name="Yamada L."/>
            <person name="Wang H.G."/>
            <person name="Awazu S."/>
            <person name="Azumi K."/>
            <person name="Boore J."/>
            <person name="Branno M."/>
            <person name="Chin-Bow S."/>
            <person name="DeSantis R."/>
            <person name="Doyle S."/>
            <person name="Francino P."/>
            <person name="Keys D.N."/>
            <person name="Haga S."/>
            <person name="Hayashi H."/>
            <person name="Hino K."/>
            <person name="Imai K.S."/>
            <person name="Inaba K."/>
            <person name="Kano S."/>
            <person name="Kobayashi K."/>
            <person name="Kobayashi M."/>
            <person name="Lee B.I."/>
            <person name="Makabe K.W."/>
            <person name="Manohar C."/>
            <person name="Matassi G."/>
            <person name="Medina M."/>
            <person name="Mochizuki Y."/>
            <person name="Mount S."/>
            <person name="Morishita T."/>
            <person name="Miura S."/>
            <person name="Nakayama A."/>
            <person name="Nishizaka S."/>
            <person name="Nomoto H."/>
            <person name="Ohta F."/>
            <person name="Oishi K."/>
            <person name="Rigoutsos I."/>
            <person name="Sano M."/>
            <person name="Sasaki A."/>
            <person name="Sasakura Y."/>
            <person name="Shoguchi E."/>
            <person name="Shin-i T."/>
            <person name="Spagnuolo A."/>
            <person name="Stainier D."/>
            <person name="Suzuki M.M."/>
            <person name="Tassy O."/>
            <person name="Takatori N."/>
            <person name="Tokuoka M."/>
            <person name="Yagi K."/>
            <person name="Yoshizaki F."/>
            <person name="Wada S."/>
            <person name="Zhang C."/>
            <person name="Hyatt P.D."/>
            <person name="Larimer F."/>
            <person name="Detter C."/>
            <person name="Doggett N."/>
            <person name="Glavina T."/>
            <person name="Hawkins T."/>
            <person name="Richardson P."/>
            <person name="Lucas S."/>
            <person name="Kohara Y."/>
            <person name="Levine M."/>
            <person name="Satoh N."/>
            <person name="Rokhsar D.S."/>
        </authorList>
    </citation>
    <scope>NUCLEOTIDE SEQUENCE [LARGE SCALE GENOMIC DNA]</scope>
</reference>
<dbReference type="AlphaFoldDB" id="H2XPR0"/>
<evidence type="ECO:0000256" key="1">
    <source>
        <dbReference type="ARBA" id="ARBA00008846"/>
    </source>
</evidence>
<keyword evidence="3" id="KW-0547">Nucleotide-binding</keyword>
<evidence type="ECO:0000256" key="3">
    <source>
        <dbReference type="ARBA" id="ARBA00022741"/>
    </source>
</evidence>
<dbReference type="FunCoup" id="H2XPR0">
    <property type="interactions" value="2"/>
</dbReference>